<dbReference type="Proteomes" id="UP000326961">
    <property type="component" value="Chromosome"/>
</dbReference>
<dbReference type="AlphaFoldDB" id="A0A5P3XD49"/>
<organism evidence="1 2">
    <name type="scientific">Paraclostridium bifermentans</name>
    <name type="common">Clostridium bifermentans</name>
    <dbReference type="NCBI Taxonomy" id="1490"/>
    <lineage>
        <taxon>Bacteria</taxon>
        <taxon>Bacillati</taxon>
        <taxon>Bacillota</taxon>
        <taxon>Clostridia</taxon>
        <taxon>Peptostreptococcales</taxon>
        <taxon>Peptostreptococcaceae</taxon>
        <taxon>Paraclostridium</taxon>
    </lineage>
</organism>
<protein>
    <submittedName>
        <fullName evidence="1">Uncharacterized protein</fullName>
    </submittedName>
</protein>
<evidence type="ECO:0000313" key="2">
    <source>
        <dbReference type="Proteomes" id="UP000326961"/>
    </source>
</evidence>
<evidence type="ECO:0000313" key="1">
    <source>
        <dbReference type="EMBL" id="QEZ68632.1"/>
    </source>
</evidence>
<accession>A0A5P3XD49</accession>
<gene>
    <name evidence="1" type="ORF">D4A35_06640</name>
</gene>
<dbReference type="RefSeq" id="WP_150886344.1">
    <property type="nucleotide sequence ID" value="NZ_CP032452.1"/>
</dbReference>
<proteinExistence type="predicted"/>
<reference evidence="1 2" key="1">
    <citation type="submission" date="2018-09" db="EMBL/GenBank/DDBJ databases">
        <title>A clostridial neurotoxin that targets Anopheles mosquitoes.</title>
        <authorList>
            <person name="Contreras E."/>
            <person name="Masuyer G."/>
            <person name="Qureshi N."/>
            <person name="Chawla S."/>
            <person name="Lim H.L."/>
            <person name="Chen J."/>
            <person name="Stenmark P."/>
            <person name="Gill S."/>
        </authorList>
    </citation>
    <scope>NUCLEOTIDE SEQUENCE [LARGE SCALE GENOMIC DNA]</scope>
    <source>
        <strain evidence="1 2">Cbm</strain>
    </source>
</reference>
<dbReference type="EMBL" id="CP032452">
    <property type="protein sequence ID" value="QEZ68632.1"/>
    <property type="molecule type" value="Genomic_DNA"/>
</dbReference>
<name>A0A5P3XD49_PARBF</name>
<sequence>MKKLEDIKLFRDLEEASLKYRDLEFKNKDTEIEYNTQLQNLLISYKSQLPQIKNRYDFISKQVKDQSNYYSSKNVYNTIISLNNLVSSKCDYIKNYDLDKEHTCVHAVIGSTVDELSLINNSIKNKDFLKDKHTYLYIYEKISINSFMNFLALKDMSINKNLIDALSQLVLAQIQSVARLSIDLCKYISNT</sequence>